<dbReference type="Proteomes" id="UP000781932">
    <property type="component" value="Unassembled WGS sequence"/>
</dbReference>
<evidence type="ECO:0000313" key="2">
    <source>
        <dbReference type="EMBL" id="KAF9872541.1"/>
    </source>
</evidence>
<organism evidence="2 3">
    <name type="scientific">Colletotrichum karsti</name>
    <dbReference type="NCBI Taxonomy" id="1095194"/>
    <lineage>
        <taxon>Eukaryota</taxon>
        <taxon>Fungi</taxon>
        <taxon>Dikarya</taxon>
        <taxon>Ascomycota</taxon>
        <taxon>Pezizomycotina</taxon>
        <taxon>Sordariomycetes</taxon>
        <taxon>Hypocreomycetidae</taxon>
        <taxon>Glomerellales</taxon>
        <taxon>Glomerellaceae</taxon>
        <taxon>Colletotrichum</taxon>
        <taxon>Colletotrichum boninense species complex</taxon>
    </lineage>
</organism>
<proteinExistence type="predicted"/>
<protein>
    <submittedName>
        <fullName evidence="2">Uncharacterized protein</fullName>
    </submittedName>
</protein>
<feature type="region of interest" description="Disordered" evidence="1">
    <location>
        <begin position="1"/>
        <end position="55"/>
    </location>
</feature>
<evidence type="ECO:0000313" key="3">
    <source>
        <dbReference type="Proteomes" id="UP000781932"/>
    </source>
</evidence>
<sequence>MSSTQETPLISFDDGLVFSDEDEDVEGPVTDEDPLPPDEDSKSSDSGRISSPGAVVRATSAHSGELVIVEDVHPASVPNPNGNCWFDKLPCEILAQIAEEHKEILLDSSWPYRFLGSTANFASINRRTRDASIRAMFNGMSLHTSEVNLSTRLQAVENRDGILKSVRFFTLSVSSMIDAGDRPNGKLPSRLAGMIKRMPFLEDITLEFVGSSGLANSFGTALNHLGVSFAHLKVFDCQTPGINIEDLSMPFPQLKVFRFAFMDGPISSVAFRQFVHRQQLQEILLKKKDWTLDSFRDIVKPLSGQRSLRNLTFDGWLYEVRVSDLVDVLSSKLSKLKMLRHLTLTAQQLIVPREDEEPFHADDLALLSRTHPLNEYVDDNALQIFEDLPSLHSVRLPRF</sequence>
<dbReference type="RefSeq" id="XP_038742002.1">
    <property type="nucleotide sequence ID" value="XM_038892753.1"/>
</dbReference>
<feature type="compositionally biased region" description="Acidic residues" evidence="1">
    <location>
        <begin position="19"/>
        <end position="38"/>
    </location>
</feature>
<accession>A0A9P6I1Y7</accession>
<dbReference type="SUPFAM" id="SSF52047">
    <property type="entry name" value="RNI-like"/>
    <property type="match status" value="1"/>
</dbReference>
<dbReference type="GeneID" id="62165827"/>
<dbReference type="AlphaFoldDB" id="A0A9P6I1Y7"/>
<comment type="caution">
    <text evidence="2">The sequence shown here is derived from an EMBL/GenBank/DDBJ whole genome shotgun (WGS) entry which is preliminary data.</text>
</comment>
<evidence type="ECO:0000256" key="1">
    <source>
        <dbReference type="SAM" id="MobiDB-lite"/>
    </source>
</evidence>
<keyword evidence="3" id="KW-1185">Reference proteome</keyword>
<reference evidence="2" key="2">
    <citation type="submission" date="2020-11" db="EMBL/GenBank/DDBJ databases">
        <title>Whole genome sequencing of Colletotrichum sp.</title>
        <authorList>
            <person name="Li H."/>
        </authorList>
    </citation>
    <scope>NUCLEOTIDE SEQUENCE</scope>
    <source>
        <strain evidence="2">CkLH20</strain>
    </source>
</reference>
<dbReference type="EMBL" id="JAATWM020000037">
    <property type="protein sequence ID" value="KAF9872541.1"/>
    <property type="molecule type" value="Genomic_DNA"/>
</dbReference>
<gene>
    <name evidence="2" type="ORF">CkaCkLH20_10038</name>
</gene>
<name>A0A9P6I1Y7_9PEZI</name>
<reference evidence="2" key="1">
    <citation type="submission" date="2020-03" db="EMBL/GenBank/DDBJ databases">
        <authorList>
            <person name="He L."/>
        </authorList>
    </citation>
    <scope>NUCLEOTIDE SEQUENCE</scope>
    <source>
        <strain evidence="2">CkLH20</strain>
    </source>
</reference>